<reference evidence="3" key="2">
    <citation type="submission" date="2018-07" db="EMBL/GenBank/DDBJ databases">
        <authorList>
            <person name="Quirk P.G."/>
            <person name="Krulwich T.A."/>
        </authorList>
    </citation>
    <scope>NUCLEOTIDE SEQUENCE</scope>
</reference>
<dbReference type="EMBL" id="UFQS01000117">
    <property type="protein sequence ID" value="SSW99976.1"/>
    <property type="molecule type" value="Genomic_DNA"/>
</dbReference>
<protein>
    <submittedName>
        <fullName evidence="2">CSON001167 protein</fullName>
    </submittedName>
</protein>
<feature type="chain" id="PRO_5033342600" evidence="1">
    <location>
        <begin position="24"/>
        <end position="78"/>
    </location>
</feature>
<gene>
    <name evidence="2" type="primary">CSON001167</name>
</gene>
<evidence type="ECO:0000313" key="3">
    <source>
        <dbReference type="EMBL" id="SSX20356.1"/>
    </source>
</evidence>
<dbReference type="AlphaFoldDB" id="A0A336K4S8"/>
<accession>A0A336K4S8</accession>
<evidence type="ECO:0000313" key="2">
    <source>
        <dbReference type="EMBL" id="SSW99976.1"/>
    </source>
</evidence>
<evidence type="ECO:0000256" key="1">
    <source>
        <dbReference type="SAM" id="SignalP"/>
    </source>
</evidence>
<dbReference type="VEuPathDB" id="VectorBase:CSON001167"/>
<dbReference type="EMBL" id="UFQT01000117">
    <property type="protein sequence ID" value="SSX20356.1"/>
    <property type="molecule type" value="Genomic_DNA"/>
</dbReference>
<organism evidence="2">
    <name type="scientific">Culicoides sonorensis</name>
    <name type="common">Biting midge</name>
    <dbReference type="NCBI Taxonomy" id="179676"/>
    <lineage>
        <taxon>Eukaryota</taxon>
        <taxon>Metazoa</taxon>
        <taxon>Ecdysozoa</taxon>
        <taxon>Arthropoda</taxon>
        <taxon>Hexapoda</taxon>
        <taxon>Insecta</taxon>
        <taxon>Pterygota</taxon>
        <taxon>Neoptera</taxon>
        <taxon>Endopterygota</taxon>
        <taxon>Diptera</taxon>
        <taxon>Nematocera</taxon>
        <taxon>Chironomoidea</taxon>
        <taxon>Ceratopogonidae</taxon>
        <taxon>Ceratopogoninae</taxon>
        <taxon>Culicoides</taxon>
        <taxon>Monoculicoides</taxon>
    </lineage>
</organism>
<proteinExistence type="predicted"/>
<reference evidence="2" key="1">
    <citation type="submission" date="2018-04" db="EMBL/GenBank/DDBJ databases">
        <authorList>
            <person name="Go L.Y."/>
            <person name="Mitchell J.A."/>
        </authorList>
    </citation>
    <scope>NUCLEOTIDE SEQUENCE</scope>
    <source>
        <tissue evidence="2">Whole organism</tissue>
    </source>
</reference>
<sequence length="78" mass="8515">MNFIKICFGLLLVVLALMSTVTSKPCGCGGVKSIETNIADPSPCGCGGKHIVKRDSENYENENIENFLIVKEKLKVQK</sequence>
<name>A0A336K4S8_CULSO</name>
<keyword evidence="1" id="KW-0732">Signal</keyword>
<feature type="signal peptide" evidence="1">
    <location>
        <begin position="1"/>
        <end position="23"/>
    </location>
</feature>